<dbReference type="PANTHER" id="PTHR11487:SF0">
    <property type="entry name" value="S-ACYL FATTY ACID SYNTHASE THIOESTERASE, MEDIUM CHAIN"/>
    <property type="match status" value="1"/>
</dbReference>
<evidence type="ECO:0000313" key="3">
    <source>
        <dbReference type="EMBL" id="MFF5899161.1"/>
    </source>
</evidence>
<comment type="caution">
    <text evidence="3">The sequence shown here is derived from an EMBL/GenBank/DDBJ whole genome shotgun (WGS) entry which is preliminary data.</text>
</comment>
<dbReference type="Pfam" id="PF00975">
    <property type="entry name" value="Thioesterase"/>
    <property type="match status" value="1"/>
</dbReference>
<dbReference type="Gene3D" id="3.40.50.1820">
    <property type="entry name" value="alpha/beta hydrolase"/>
    <property type="match status" value="1"/>
</dbReference>
<reference evidence="3 4" key="1">
    <citation type="submission" date="2024-10" db="EMBL/GenBank/DDBJ databases">
        <title>The Natural Products Discovery Center: Release of the First 8490 Sequenced Strains for Exploring Actinobacteria Biosynthetic Diversity.</title>
        <authorList>
            <person name="Kalkreuter E."/>
            <person name="Kautsar S.A."/>
            <person name="Yang D."/>
            <person name="Bader C.D."/>
            <person name="Teijaro C.N."/>
            <person name="Fluegel L."/>
            <person name="Davis C.M."/>
            <person name="Simpson J.R."/>
            <person name="Lauterbach L."/>
            <person name="Steele A.D."/>
            <person name="Gui C."/>
            <person name="Meng S."/>
            <person name="Li G."/>
            <person name="Viehrig K."/>
            <person name="Ye F."/>
            <person name="Su P."/>
            <person name="Kiefer A.F."/>
            <person name="Nichols A."/>
            <person name="Cepeda A.J."/>
            <person name="Yan W."/>
            <person name="Fan B."/>
            <person name="Jiang Y."/>
            <person name="Adhikari A."/>
            <person name="Zheng C.-J."/>
            <person name="Schuster L."/>
            <person name="Cowan T.M."/>
            <person name="Smanski M.J."/>
            <person name="Chevrette M.G."/>
            <person name="De Carvalho L.P.S."/>
            <person name="Shen B."/>
        </authorList>
    </citation>
    <scope>NUCLEOTIDE SEQUENCE [LARGE SCALE GENOMIC DNA]</scope>
    <source>
        <strain evidence="3 4">NPDC012540</strain>
    </source>
</reference>
<gene>
    <name evidence="3" type="ORF">ACFY8O_25015</name>
</gene>
<dbReference type="Proteomes" id="UP001602322">
    <property type="component" value="Unassembled WGS sequence"/>
</dbReference>
<dbReference type="EMBL" id="JBIBEG010000007">
    <property type="protein sequence ID" value="MFF5899161.1"/>
    <property type="molecule type" value="Genomic_DNA"/>
</dbReference>
<dbReference type="RefSeq" id="WP_387905924.1">
    <property type="nucleotide sequence ID" value="NZ_JBIBEG010000007.1"/>
</dbReference>
<feature type="domain" description="Thioesterase" evidence="2">
    <location>
        <begin position="25"/>
        <end position="238"/>
    </location>
</feature>
<organism evidence="3 4">
    <name type="scientific">Streptomyces argenteolus</name>
    <dbReference type="NCBI Taxonomy" id="67274"/>
    <lineage>
        <taxon>Bacteria</taxon>
        <taxon>Bacillati</taxon>
        <taxon>Actinomycetota</taxon>
        <taxon>Actinomycetes</taxon>
        <taxon>Kitasatosporales</taxon>
        <taxon>Streptomycetaceae</taxon>
        <taxon>Streptomyces</taxon>
    </lineage>
</organism>
<keyword evidence="4" id="KW-1185">Reference proteome</keyword>
<sequence>MSDHRAAGQGRWLQPAETDPQAAMRLVLFHYAGGAASMYRDWPAHLGDDIACQFIQLPGRQERRSETPFVDFDALIQTLVDEVSAELDDRPFAFFGHCMGGQIAYRLAVEMERAWGRGPSLVGVSSWAPEGFRTVPPEQADVPEAELLEWVKALGSLPEEIYRDREMLRLVLPAMRADLLACASYTDDGLATSCPIVTYSAKNDPLVESSAMACWSDRTPDYLGNSEFRGGHFFIHEESLAVSADFTRLMRRYAAPAGRH</sequence>
<dbReference type="PANTHER" id="PTHR11487">
    <property type="entry name" value="THIOESTERASE"/>
    <property type="match status" value="1"/>
</dbReference>
<dbReference type="InterPro" id="IPR001031">
    <property type="entry name" value="Thioesterase"/>
</dbReference>
<protein>
    <submittedName>
        <fullName evidence="3">Thioesterase II family protein</fullName>
    </submittedName>
</protein>
<comment type="similarity">
    <text evidence="1">Belongs to the thioesterase family.</text>
</comment>
<name>A0ABW6XBP0_9ACTN</name>
<dbReference type="InterPro" id="IPR012223">
    <property type="entry name" value="TEII"/>
</dbReference>
<evidence type="ECO:0000313" key="4">
    <source>
        <dbReference type="Proteomes" id="UP001602322"/>
    </source>
</evidence>
<proteinExistence type="inferred from homology"/>
<dbReference type="InterPro" id="IPR029058">
    <property type="entry name" value="AB_hydrolase_fold"/>
</dbReference>
<dbReference type="SUPFAM" id="SSF53474">
    <property type="entry name" value="alpha/beta-Hydrolases"/>
    <property type="match status" value="1"/>
</dbReference>
<evidence type="ECO:0000259" key="2">
    <source>
        <dbReference type="Pfam" id="PF00975"/>
    </source>
</evidence>
<accession>A0ABW6XBP0</accession>
<evidence type="ECO:0000256" key="1">
    <source>
        <dbReference type="ARBA" id="ARBA00007169"/>
    </source>
</evidence>